<dbReference type="EMBL" id="CAJNIZ010002869">
    <property type="protein sequence ID" value="CAE7215686.1"/>
    <property type="molecule type" value="Genomic_DNA"/>
</dbReference>
<sequence length="437" mass="49202">MAFGLSLRVKISYVALDLNGESLRIPYLKPSDYLKKLLHCYPEVVWGDGVNDTSQRCTSFWKAYYWSHPTHTAFSTFSYNGLGHLLPIQLHGDEGTGSKKQPVSIMNWQTVWGHSTKKTEHLQAATFGACHSCSEPSRISRCCSVPPTCPKGTCANMQLTNEDYLELQGQLPASAGHSFLQRHLVFVLPTNLVKKGPEVLEAVLSACADDLARLFNFGIYVGGKQMFAAIVGCKGDAKWHAATGHFTRCYSRLGDTRSYPICPECLAGDPAFPFEATNSEPGWMMTLYESVPWNVPGQLEKIPFDQEYPARKYKRDLLHVFKIGLARDIAGSGIVFLCRRLRWFDDFGDSVELGARLKRAHSRFSLWAAANHETPHLRQFTKDSLHLPRVDSFSYTNCKGSDSMLLLAWLRLELRLLERQGHEDHQRDMVLVQALAQ</sequence>
<dbReference type="OrthoDB" id="445486at2759"/>
<proteinExistence type="predicted"/>
<dbReference type="Proteomes" id="UP000649617">
    <property type="component" value="Unassembled WGS sequence"/>
</dbReference>
<evidence type="ECO:0000313" key="1">
    <source>
        <dbReference type="EMBL" id="CAE7215686.1"/>
    </source>
</evidence>
<gene>
    <name evidence="1" type="ORF">SPIL2461_LOCUS2581</name>
</gene>
<protein>
    <submittedName>
        <fullName evidence="1">Uncharacterized protein</fullName>
    </submittedName>
</protein>
<dbReference type="AlphaFoldDB" id="A0A812JX99"/>
<keyword evidence="2" id="KW-1185">Reference proteome</keyword>
<accession>A0A812JX99</accession>
<reference evidence="1" key="1">
    <citation type="submission" date="2021-02" db="EMBL/GenBank/DDBJ databases">
        <authorList>
            <person name="Dougan E. K."/>
            <person name="Rhodes N."/>
            <person name="Thang M."/>
            <person name="Chan C."/>
        </authorList>
    </citation>
    <scope>NUCLEOTIDE SEQUENCE</scope>
</reference>
<comment type="caution">
    <text evidence="1">The sequence shown here is derived from an EMBL/GenBank/DDBJ whole genome shotgun (WGS) entry which is preliminary data.</text>
</comment>
<evidence type="ECO:0000313" key="2">
    <source>
        <dbReference type="Proteomes" id="UP000649617"/>
    </source>
</evidence>
<name>A0A812JX99_SYMPI</name>
<feature type="non-terminal residue" evidence="1">
    <location>
        <position position="437"/>
    </location>
</feature>
<organism evidence="1 2">
    <name type="scientific">Symbiodinium pilosum</name>
    <name type="common">Dinoflagellate</name>
    <dbReference type="NCBI Taxonomy" id="2952"/>
    <lineage>
        <taxon>Eukaryota</taxon>
        <taxon>Sar</taxon>
        <taxon>Alveolata</taxon>
        <taxon>Dinophyceae</taxon>
        <taxon>Suessiales</taxon>
        <taxon>Symbiodiniaceae</taxon>
        <taxon>Symbiodinium</taxon>
    </lineage>
</organism>